<accession>A0ABX7UZS4</accession>
<sequence length="58" mass="6327">MKATTKQIGRRLSVKSKKLKQLNGFNLPHEKLAEVFGGGSTGDGLQPKQMRILSADNC</sequence>
<evidence type="ECO:0000313" key="1">
    <source>
        <dbReference type="EMBL" id="QTL34139.1"/>
    </source>
</evidence>
<proteinExistence type="predicted"/>
<reference evidence="1 2" key="1">
    <citation type="submission" date="2021-03" db="EMBL/GenBank/DDBJ databases">
        <title>Complete Genome of Pseudoalteromonas viridis Strain BBR56, a new biocontrol bacterial candidate.</title>
        <authorList>
            <person name="Handayani D.P."/>
            <person name="Isnansetyo A."/>
            <person name="Istiqomah I."/>
            <person name="Jumina J."/>
        </authorList>
    </citation>
    <scope>NUCLEOTIDE SEQUENCE [LARGE SCALE GENOMIC DNA]</scope>
    <source>
        <strain evidence="1 2">BBR56</strain>
    </source>
</reference>
<dbReference type="EMBL" id="CP072425">
    <property type="protein sequence ID" value="QTL34139.1"/>
    <property type="molecule type" value="Genomic_DNA"/>
</dbReference>
<dbReference type="Proteomes" id="UP000665025">
    <property type="component" value="Chromosome 1"/>
</dbReference>
<protein>
    <recommendedName>
        <fullName evidence="3">Bacteriocin</fullName>
    </recommendedName>
</protein>
<organism evidence="1 2">
    <name type="scientific">Pseudoalteromonas viridis</name>
    <dbReference type="NCBI Taxonomy" id="339617"/>
    <lineage>
        <taxon>Bacteria</taxon>
        <taxon>Pseudomonadati</taxon>
        <taxon>Pseudomonadota</taxon>
        <taxon>Gammaproteobacteria</taxon>
        <taxon>Alteromonadales</taxon>
        <taxon>Pseudoalteromonadaceae</taxon>
        <taxon>Pseudoalteromonas</taxon>
    </lineage>
</organism>
<evidence type="ECO:0008006" key="3">
    <source>
        <dbReference type="Google" id="ProtNLM"/>
    </source>
</evidence>
<gene>
    <name evidence="1" type="ORF">J5X90_11195</name>
</gene>
<name>A0ABX7UZS4_9GAMM</name>
<keyword evidence="2" id="KW-1185">Reference proteome</keyword>
<evidence type="ECO:0000313" key="2">
    <source>
        <dbReference type="Proteomes" id="UP000665025"/>
    </source>
</evidence>
<dbReference type="RefSeq" id="WP_164519267.1">
    <property type="nucleotide sequence ID" value="NZ_CP072425.1"/>
</dbReference>